<dbReference type="RefSeq" id="WP_149731243.1">
    <property type="nucleotide sequence ID" value="NZ_FMXB01000004.1"/>
</dbReference>
<protein>
    <submittedName>
        <fullName evidence="1">Uncharacterized protein</fullName>
    </submittedName>
</protein>
<evidence type="ECO:0000313" key="2">
    <source>
        <dbReference type="Proteomes" id="UP000323439"/>
    </source>
</evidence>
<dbReference type="AlphaFoldDB" id="A0A1G5VHC1"/>
<accession>A0A1G5VHC1</accession>
<dbReference type="Proteomes" id="UP000323439">
    <property type="component" value="Unassembled WGS sequence"/>
</dbReference>
<sequence>MFKRGFDSRDFEFNVAEIRKSEYDKNEDLDLRTEKNVCEIVRYTSENPTPWEWGFNYDYDPDSFDFAIERGYLDKIMPEEFPKYFEKYSKEELIIQSQSFINPKTSKEDVIKILMDEADYSWIVSEKGYEYLESHPLYAFFTAHLIKFNLYEFKFFAEKNSELEIEELCDKYINLKLANALRKGDTDCYLYYIDYHYTLSLKKEDYDSALYYLCQRIIFQTNSWLLKKNHSFLDEAYDNETFYLSFRLTNMNLDFDIRGIYDKAFDEFRIPKYRINHEKVYNIMTRLVNDNEDPYQICAELIDERDSI</sequence>
<name>A0A1G5VHC1_9EURY</name>
<keyword evidence="2" id="KW-1185">Reference proteome</keyword>
<organism evidence="1 2">
    <name type="scientific">Methanobrevibacter millerae</name>
    <dbReference type="NCBI Taxonomy" id="230361"/>
    <lineage>
        <taxon>Archaea</taxon>
        <taxon>Methanobacteriati</taxon>
        <taxon>Methanobacteriota</taxon>
        <taxon>Methanomada group</taxon>
        <taxon>Methanobacteria</taxon>
        <taxon>Methanobacteriales</taxon>
        <taxon>Methanobacteriaceae</taxon>
        <taxon>Methanobrevibacter</taxon>
    </lineage>
</organism>
<dbReference type="EMBL" id="FMXB01000004">
    <property type="protein sequence ID" value="SDA45273.1"/>
    <property type="molecule type" value="Genomic_DNA"/>
</dbReference>
<gene>
    <name evidence="1" type="ORF">SAMN02910315_00611</name>
</gene>
<evidence type="ECO:0000313" key="1">
    <source>
        <dbReference type="EMBL" id="SDA45273.1"/>
    </source>
</evidence>
<proteinExistence type="predicted"/>
<reference evidence="1 2" key="1">
    <citation type="submission" date="2016-10" db="EMBL/GenBank/DDBJ databases">
        <authorList>
            <person name="Varghese N."/>
            <person name="Submissions S."/>
        </authorList>
    </citation>
    <scope>NUCLEOTIDE SEQUENCE [LARGE SCALE GENOMIC DNA]</scope>
    <source>
        <strain evidence="1 2">DSM 16643</strain>
    </source>
</reference>